<dbReference type="PANTHER" id="PTHR43646">
    <property type="entry name" value="GLYCOSYLTRANSFERASE"/>
    <property type="match status" value="1"/>
</dbReference>
<reference evidence="2" key="1">
    <citation type="submission" date="2020-05" db="EMBL/GenBank/DDBJ databases">
        <authorList>
            <person name="Chiriac C."/>
            <person name="Salcher M."/>
            <person name="Ghai R."/>
            <person name="Kavagutti S V."/>
        </authorList>
    </citation>
    <scope>NUCLEOTIDE SEQUENCE</scope>
</reference>
<organism evidence="2">
    <name type="scientific">freshwater metagenome</name>
    <dbReference type="NCBI Taxonomy" id="449393"/>
    <lineage>
        <taxon>unclassified sequences</taxon>
        <taxon>metagenomes</taxon>
        <taxon>ecological metagenomes</taxon>
    </lineage>
</organism>
<dbReference type="CDD" id="cd00761">
    <property type="entry name" value="Glyco_tranf_GTA_type"/>
    <property type="match status" value="1"/>
</dbReference>
<feature type="domain" description="Glycosyltransferase 2-like" evidence="1">
    <location>
        <begin position="43"/>
        <end position="160"/>
    </location>
</feature>
<gene>
    <name evidence="2" type="ORF">UFOPK3402_00858</name>
</gene>
<sequence length="371" mass="39074">MVMRKAAAATTCLASAIALHTAVNLRSLRRPNPSAPIVHEHVSLLIPARNEEGHIEATVRSALAQAGVPGLEVIVLDDGSDDRTGAIVSAIDDPRLTLVTGNDDPVPAGWLGKPWACARLARLATGSVLAFVDADVLLQPWALRAAVDEMRAGGFSLVAPYPRQQAASILERLVQPLVTWSWAATMPLAWAERSHRPSLSAANGQLIVIDAAAYRSIGGHAAVRADVVEDVALMRSVKTAGHLTATVDGSGLASCRMYNGHVQLVDGYAKSLWSAFGGPARSVAVNGLLLAAFVAPPLIALTARDRRTRSIGAIGYAAGVASRAMVARRTGERVWPDAAAQPLSIAAFSALNAVSWFRHARGTNTWKGRPV</sequence>
<dbReference type="PANTHER" id="PTHR43646:SF3">
    <property type="entry name" value="SLR1566 PROTEIN"/>
    <property type="match status" value="1"/>
</dbReference>
<evidence type="ECO:0000313" key="2">
    <source>
        <dbReference type="EMBL" id="CAB4874126.1"/>
    </source>
</evidence>
<dbReference type="SUPFAM" id="SSF53448">
    <property type="entry name" value="Nucleotide-diphospho-sugar transferases"/>
    <property type="match status" value="1"/>
</dbReference>
<dbReference type="InterPro" id="IPR029044">
    <property type="entry name" value="Nucleotide-diphossugar_trans"/>
</dbReference>
<proteinExistence type="predicted"/>
<evidence type="ECO:0000259" key="1">
    <source>
        <dbReference type="Pfam" id="PF00535"/>
    </source>
</evidence>
<accession>A0A6J7DTZ6</accession>
<dbReference type="AlphaFoldDB" id="A0A6J7DTZ6"/>
<protein>
    <submittedName>
        <fullName evidence="2">Unannotated protein</fullName>
    </submittedName>
</protein>
<name>A0A6J7DTZ6_9ZZZZ</name>
<dbReference type="InterPro" id="IPR001173">
    <property type="entry name" value="Glyco_trans_2-like"/>
</dbReference>
<dbReference type="Gene3D" id="3.90.550.10">
    <property type="entry name" value="Spore Coat Polysaccharide Biosynthesis Protein SpsA, Chain A"/>
    <property type="match status" value="1"/>
</dbReference>
<dbReference type="Pfam" id="PF00535">
    <property type="entry name" value="Glycos_transf_2"/>
    <property type="match status" value="1"/>
</dbReference>
<dbReference type="EMBL" id="CAFBLS010000091">
    <property type="protein sequence ID" value="CAB4874126.1"/>
    <property type="molecule type" value="Genomic_DNA"/>
</dbReference>